<protein>
    <submittedName>
        <fullName evidence="1">ABC transporter substrate-binding protein</fullName>
    </submittedName>
</protein>
<dbReference type="InterPro" id="IPR006059">
    <property type="entry name" value="SBP"/>
</dbReference>
<dbReference type="Pfam" id="PF13416">
    <property type="entry name" value="SBP_bac_8"/>
    <property type="match status" value="1"/>
</dbReference>
<gene>
    <name evidence="1" type="ORF">GSD1FS_0588</name>
</gene>
<dbReference type="Gene3D" id="3.40.190.10">
    <property type="entry name" value="Periplasmic binding protein-like II"/>
    <property type="match status" value="2"/>
</dbReference>
<reference evidence="1 2" key="1">
    <citation type="submission" date="2019-09" db="EMBL/GenBank/DDBJ databases">
        <title>Bifidobacterium canis sp. nov., isolated from the digestive tract of German Shepherd dog puppy.</title>
        <authorList>
            <person name="Bunesova V."/>
        </authorList>
    </citation>
    <scope>NUCLEOTIDE SEQUENCE [LARGE SCALE GENOMIC DNA]</scope>
    <source>
        <strain evidence="1 2">GSD1FS</strain>
    </source>
</reference>
<dbReference type="Proteomes" id="UP000487882">
    <property type="component" value="Unassembled WGS sequence"/>
</dbReference>
<dbReference type="SUPFAM" id="SSF53850">
    <property type="entry name" value="Periplasmic binding protein-like II"/>
    <property type="match status" value="1"/>
</dbReference>
<sequence length="292" mass="32489">MIKSADEINNYDTLKKVAESIQAHKSDLGLDGAFTTAGLDASDTYRFTAHMSRIPLYYEYKDMNTTFSKTIKGTYLDQYKDLFDLELKNSPTEPTMVSSKTYDDVTSEFSLGKVAFYPNGVWAYSQIKNNKVADDDLGMLPYYMGIKGEEASGPAGVYDASWAVNKNASEKDKKATLDFIKWMVTDDSAKKILAKDMGFSVPFTTFTKDYQPENPLTTAAQAYTKAGKTEVRSFTIPDQQWQDDLSSALLAYAQGTGDWGQVKDAFVNGWATEWANNEESLGSVPQAQKFNA</sequence>
<dbReference type="AlphaFoldDB" id="A0A7K1J402"/>
<accession>A0A7K1J402</accession>
<comment type="caution">
    <text evidence="1">The sequence shown here is derived from an EMBL/GenBank/DDBJ whole genome shotgun (WGS) entry which is preliminary data.</text>
</comment>
<organism evidence="1 2">
    <name type="scientific">Bifidobacterium canis</name>
    <dbReference type="NCBI Taxonomy" id="2610880"/>
    <lineage>
        <taxon>Bacteria</taxon>
        <taxon>Bacillati</taxon>
        <taxon>Actinomycetota</taxon>
        <taxon>Actinomycetes</taxon>
        <taxon>Bifidobacteriales</taxon>
        <taxon>Bifidobacteriaceae</taxon>
        <taxon>Bifidobacterium</taxon>
    </lineage>
</organism>
<proteinExistence type="predicted"/>
<dbReference type="EMBL" id="WNLP01000002">
    <property type="protein sequence ID" value="MUH59271.1"/>
    <property type="molecule type" value="Genomic_DNA"/>
</dbReference>
<evidence type="ECO:0000313" key="1">
    <source>
        <dbReference type="EMBL" id="MUH59271.1"/>
    </source>
</evidence>
<name>A0A7K1J402_9BIFI</name>
<keyword evidence="2" id="KW-1185">Reference proteome</keyword>
<evidence type="ECO:0000313" key="2">
    <source>
        <dbReference type="Proteomes" id="UP000487882"/>
    </source>
</evidence>